<organism evidence="1 2">
    <name type="scientific">Portunus trituberculatus</name>
    <name type="common">Swimming crab</name>
    <name type="synonym">Neptunus trituberculatus</name>
    <dbReference type="NCBI Taxonomy" id="210409"/>
    <lineage>
        <taxon>Eukaryota</taxon>
        <taxon>Metazoa</taxon>
        <taxon>Ecdysozoa</taxon>
        <taxon>Arthropoda</taxon>
        <taxon>Crustacea</taxon>
        <taxon>Multicrustacea</taxon>
        <taxon>Malacostraca</taxon>
        <taxon>Eumalacostraca</taxon>
        <taxon>Eucarida</taxon>
        <taxon>Decapoda</taxon>
        <taxon>Pleocyemata</taxon>
        <taxon>Brachyura</taxon>
        <taxon>Eubrachyura</taxon>
        <taxon>Portunoidea</taxon>
        <taxon>Portunidae</taxon>
        <taxon>Portuninae</taxon>
        <taxon>Portunus</taxon>
    </lineage>
</organism>
<comment type="caution">
    <text evidence="1">The sequence shown here is derived from an EMBL/GenBank/DDBJ whole genome shotgun (WGS) entry which is preliminary data.</text>
</comment>
<evidence type="ECO:0000313" key="2">
    <source>
        <dbReference type="Proteomes" id="UP000324222"/>
    </source>
</evidence>
<keyword evidence="2" id="KW-1185">Reference proteome</keyword>
<proteinExistence type="predicted"/>
<protein>
    <submittedName>
        <fullName evidence="1">Uncharacterized protein</fullName>
    </submittedName>
</protein>
<evidence type="ECO:0000313" key="1">
    <source>
        <dbReference type="EMBL" id="MPC94908.1"/>
    </source>
</evidence>
<reference evidence="1 2" key="1">
    <citation type="submission" date="2019-05" db="EMBL/GenBank/DDBJ databases">
        <title>Another draft genome of Portunus trituberculatus and its Hox gene families provides insights of decapod evolution.</title>
        <authorList>
            <person name="Jeong J.-H."/>
            <person name="Song I."/>
            <person name="Kim S."/>
            <person name="Choi T."/>
            <person name="Kim D."/>
            <person name="Ryu S."/>
            <person name="Kim W."/>
        </authorList>
    </citation>
    <scope>NUCLEOTIDE SEQUENCE [LARGE SCALE GENOMIC DNA]</scope>
    <source>
        <tissue evidence="1">Muscle</tissue>
    </source>
</reference>
<gene>
    <name evidence="1" type="ORF">E2C01_090099</name>
</gene>
<dbReference type="Proteomes" id="UP000324222">
    <property type="component" value="Unassembled WGS sequence"/>
</dbReference>
<name>A0A5B7JP88_PORTR</name>
<accession>A0A5B7JP88</accession>
<dbReference type="AlphaFoldDB" id="A0A5B7JP88"/>
<dbReference type="EMBL" id="VSRR010100252">
    <property type="protein sequence ID" value="MPC94908.1"/>
    <property type="molecule type" value="Genomic_DNA"/>
</dbReference>
<sequence>MLGHLIASPHPDTFNPLSGASTQGEGVLRNISISISENNNNNNNNNSNNSCTKQQYDTIVDLHSITSHASCFIKCHYRAHFTATLISLPVTRCLTHRCITTTPGHCAMVSSGHCKVGMSKHSISLSGKWRLFVYKSLCSRCVLVVQLPFTGRLRMCRFCFCFFLCI</sequence>